<evidence type="ECO:0000313" key="8">
    <source>
        <dbReference type="Proteomes" id="UP001501676"/>
    </source>
</evidence>
<evidence type="ECO:0000256" key="3">
    <source>
        <dbReference type="ARBA" id="ARBA00022964"/>
    </source>
</evidence>
<dbReference type="InterPro" id="IPR003819">
    <property type="entry name" value="TauD/TfdA-like"/>
</dbReference>
<evidence type="ECO:0000256" key="4">
    <source>
        <dbReference type="ARBA" id="ARBA00023002"/>
    </source>
</evidence>
<dbReference type="InterPro" id="IPR042098">
    <property type="entry name" value="TauD-like_sf"/>
</dbReference>
<evidence type="ECO:0000256" key="5">
    <source>
        <dbReference type="ARBA" id="ARBA00023004"/>
    </source>
</evidence>
<dbReference type="InterPro" id="IPR051323">
    <property type="entry name" value="AtsK-like"/>
</dbReference>
<name>A0ABP6SRS4_9ACTN</name>
<gene>
    <name evidence="7" type="ORF">GCM10020369_04700</name>
</gene>
<evidence type="ECO:0000256" key="2">
    <source>
        <dbReference type="ARBA" id="ARBA00022723"/>
    </source>
</evidence>
<keyword evidence="3 7" id="KW-0223">Dioxygenase</keyword>
<keyword evidence="5" id="KW-0408">Iron</keyword>
<evidence type="ECO:0000256" key="1">
    <source>
        <dbReference type="ARBA" id="ARBA00005896"/>
    </source>
</evidence>
<accession>A0ABP6SRS4</accession>
<reference evidence="8" key="1">
    <citation type="journal article" date="2019" name="Int. J. Syst. Evol. Microbiol.">
        <title>The Global Catalogue of Microorganisms (GCM) 10K type strain sequencing project: providing services to taxonomists for standard genome sequencing and annotation.</title>
        <authorList>
            <consortium name="The Broad Institute Genomics Platform"/>
            <consortium name="The Broad Institute Genome Sequencing Center for Infectious Disease"/>
            <person name="Wu L."/>
            <person name="Ma J."/>
        </authorList>
    </citation>
    <scope>NUCLEOTIDE SEQUENCE [LARGE SCALE GENOMIC DNA]</scope>
    <source>
        <strain evidence="8">JCM 9458</strain>
    </source>
</reference>
<proteinExistence type="inferred from homology"/>
<dbReference type="SUPFAM" id="SSF51197">
    <property type="entry name" value="Clavaminate synthase-like"/>
    <property type="match status" value="1"/>
</dbReference>
<dbReference type="Pfam" id="PF02668">
    <property type="entry name" value="TauD"/>
    <property type="match status" value="1"/>
</dbReference>
<dbReference type="PANTHER" id="PTHR30468">
    <property type="entry name" value="ALPHA-KETOGLUTARATE-DEPENDENT SULFONATE DIOXYGENASE"/>
    <property type="match status" value="1"/>
</dbReference>
<organism evidence="7 8">
    <name type="scientific">Cryptosporangium minutisporangium</name>
    <dbReference type="NCBI Taxonomy" id="113569"/>
    <lineage>
        <taxon>Bacteria</taxon>
        <taxon>Bacillati</taxon>
        <taxon>Actinomycetota</taxon>
        <taxon>Actinomycetes</taxon>
        <taxon>Cryptosporangiales</taxon>
        <taxon>Cryptosporangiaceae</taxon>
        <taxon>Cryptosporangium</taxon>
    </lineage>
</organism>
<feature type="domain" description="TauD/TfdA-like" evidence="6">
    <location>
        <begin position="16"/>
        <end position="259"/>
    </location>
</feature>
<dbReference type="PANTHER" id="PTHR30468:SF1">
    <property type="entry name" value="ALPHA-KETOGLUTARATE-DEPENDENT SULFONATE DIOXYGENASE"/>
    <property type="match status" value="1"/>
</dbReference>
<dbReference type="Proteomes" id="UP001501676">
    <property type="component" value="Unassembled WGS sequence"/>
</dbReference>
<comment type="similarity">
    <text evidence="1">Belongs to the TfdA dioxygenase family.</text>
</comment>
<dbReference type="RefSeq" id="WP_345726259.1">
    <property type="nucleotide sequence ID" value="NZ_BAAAYN010000003.1"/>
</dbReference>
<keyword evidence="2" id="KW-0479">Metal-binding</keyword>
<comment type="caution">
    <text evidence="7">The sequence shown here is derived from an EMBL/GenBank/DDBJ whole genome shotgun (WGS) entry which is preliminary data.</text>
</comment>
<keyword evidence="4" id="KW-0560">Oxidoreductase</keyword>
<evidence type="ECO:0000259" key="6">
    <source>
        <dbReference type="Pfam" id="PF02668"/>
    </source>
</evidence>
<dbReference type="GO" id="GO:0051213">
    <property type="term" value="F:dioxygenase activity"/>
    <property type="evidence" value="ECO:0007669"/>
    <property type="project" value="UniProtKB-KW"/>
</dbReference>
<sequence length="266" mass="29129">MATATALKIERRSAALGAIITGVELAGGVDDATLKALQDAFLQYQVICIRGQQAMTPDDQLAFASRWGEVSVHPYVPSIEGHPGVMKIHEPTPLTQRWHADTTHAEKPPALSMLLARVIPEVGGDTMWSNAALVYEDLSPGLRATLDTLRAVHQGTTLANQAGLDRTAVTQTHPVARTHPITGRKALFVNADYTTHIDGWTHEESAPLLSYLYAQVGRPEYVYRHKWRVGDLVIWDNRCTQHAVVGDTGGAERVLHRVTLLGDRPV</sequence>
<dbReference type="EMBL" id="BAAAYN010000003">
    <property type="protein sequence ID" value="GAA3382522.1"/>
    <property type="molecule type" value="Genomic_DNA"/>
</dbReference>
<dbReference type="Gene3D" id="3.60.130.10">
    <property type="entry name" value="Clavaminate synthase-like"/>
    <property type="match status" value="1"/>
</dbReference>
<keyword evidence="8" id="KW-1185">Reference proteome</keyword>
<evidence type="ECO:0000313" key="7">
    <source>
        <dbReference type="EMBL" id="GAA3382522.1"/>
    </source>
</evidence>
<protein>
    <submittedName>
        <fullName evidence="7">TauD/TfdA family dioxygenase</fullName>
    </submittedName>
</protein>